<keyword evidence="2" id="KW-1185">Reference proteome</keyword>
<dbReference type="InterPro" id="IPR023214">
    <property type="entry name" value="HAD_sf"/>
</dbReference>
<dbReference type="RefSeq" id="WP_141845776.1">
    <property type="nucleotide sequence ID" value="NZ_VFPM01000003.1"/>
</dbReference>
<proteinExistence type="predicted"/>
<dbReference type="GO" id="GO:0005737">
    <property type="term" value="C:cytoplasm"/>
    <property type="evidence" value="ECO:0007669"/>
    <property type="project" value="TreeGrafter"/>
</dbReference>
<keyword evidence="1" id="KW-0378">Hydrolase</keyword>
<dbReference type="Pfam" id="PF13242">
    <property type="entry name" value="Hydrolase_like"/>
    <property type="match status" value="1"/>
</dbReference>
<dbReference type="PANTHER" id="PTHR19288:SF95">
    <property type="entry name" value="D-GLYCEROL 3-PHOSPHATE PHOSPHATASE"/>
    <property type="match status" value="1"/>
</dbReference>
<dbReference type="InterPro" id="IPR006357">
    <property type="entry name" value="HAD-SF_hydro_IIA"/>
</dbReference>
<evidence type="ECO:0000313" key="2">
    <source>
        <dbReference type="Proteomes" id="UP000316747"/>
    </source>
</evidence>
<dbReference type="OrthoDB" id="3400930at2"/>
<sequence length="372" mass="38336">MTDSHEVAERPHGHAVVPIRAYDAIVCDLDGVVYRGDGEVPGAPTALQDIAGRGVQVLYATNNASRVPAEVAEHLRRLGAPARDVDVVTSAEAGAAIVAQRVPAGSPVLALGGDGVAWALNQAGLRPVAPPEAVDRGASAVLQGLGRQLTVADFEVAARLIAEGAVWVVTNGDTTLPLQWGTAPGNGAYVDLVRTATGQEPVAVAGKPESPLYELAVDRLGTSRRRTLAVGDRLDTDIAGARAAGLDSAWVLTGVDRPSALLDTDLLPTFVLNSLSELLEPYAVPSRREGTWRCASATARVVDGALHVDRGDAEPVEAVRAGLAALLERRVLHAEAGAAHPSARAPKTSSTTVLLQAGGAVLDDLLATAAGR</sequence>
<organism evidence="1 2">
    <name type="scientific">Humibacillus xanthopallidus</name>
    <dbReference type="NCBI Taxonomy" id="412689"/>
    <lineage>
        <taxon>Bacteria</taxon>
        <taxon>Bacillati</taxon>
        <taxon>Actinomycetota</taxon>
        <taxon>Actinomycetes</taxon>
        <taxon>Micrococcales</taxon>
        <taxon>Intrasporangiaceae</taxon>
        <taxon>Humibacillus</taxon>
    </lineage>
</organism>
<accession>A0A543HJ70</accession>
<dbReference type="AlphaFoldDB" id="A0A543HJ70"/>
<evidence type="ECO:0000313" key="1">
    <source>
        <dbReference type="EMBL" id="TQM58376.1"/>
    </source>
</evidence>
<reference evidence="1 2" key="1">
    <citation type="submission" date="2019-06" db="EMBL/GenBank/DDBJ databases">
        <title>Genome sequencing of plant associated microbes to promote plant fitness in Sorghum bicolor and Oryza sativa.</title>
        <authorList>
            <person name="Coleman-Derr D."/>
        </authorList>
    </citation>
    <scope>NUCLEOTIDE SEQUENCE [LARGE SCALE GENOMIC DNA]</scope>
    <source>
        <strain evidence="1 2">KV-663</strain>
    </source>
</reference>
<dbReference type="PANTHER" id="PTHR19288">
    <property type="entry name" value="4-NITROPHENYLPHOSPHATASE-RELATED"/>
    <property type="match status" value="1"/>
</dbReference>
<dbReference type="InterPro" id="IPR036412">
    <property type="entry name" value="HAD-like_sf"/>
</dbReference>
<name>A0A543HJ70_9MICO</name>
<comment type="caution">
    <text evidence="1">The sequence shown here is derived from an EMBL/GenBank/DDBJ whole genome shotgun (WGS) entry which is preliminary data.</text>
</comment>
<dbReference type="GO" id="GO:0016791">
    <property type="term" value="F:phosphatase activity"/>
    <property type="evidence" value="ECO:0007669"/>
    <property type="project" value="TreeGrafter"/>
</dbReference>
<dbReference type="NCBIfam" id="TIGR01460">
    <property type="entry name" value="HAD-SF-IIA"/>
    <property type="match status" value="1"/>
</dbReference>
<dbReference type="Pfam" id="PF13344">
    <property type="entry name" value="Hydrolase_6"/>
    <property type="match status" value="1"/>
</dbReference>
<dbReference type="EMBL" id="VFPM01000003">
    <property type="protein sequence ID" value="TQM58376.1"/>
    <property type="molecule type" value="Genomic_DNA"/>
</dbReference>
<dbReference type="Proteomes" id="UP000316747">
    <property type="component" value="Unassembled WGS sequence"/>
</dbReference>
<protein>
    <submittedName>
        <fullName evidence="1">HAD superfamily hydrolase (TIGR01450 family)</fullName>
    </submittedName>
</protein>
<gene>
    <name evidence="1" type="ORF">FBY41_3739</name>
</gene>
<dbReference type="SUPFAM" id="SSF56784">
    <property type="entry name" value="HAD-like"/>
    <property type="match status" value="1"/>
</dbReference>
<dbReference type="Gene3D" id="3.40.50.1000">
    <property type="entry name" value="HAD superfamily/HAD-like"/>
    <property type="match status" value="2"/>
</dbReference>